<dbReference type="KEGG" id="vg:11258074"/>
<protein>
    <submittedName>
        <fullName evidence="2">HNH endonuclease</fullName>
    </submittedName>
</protein>
<keyword evidence="2" id="KW-0255">Endonuclease</keyword>
<reference evidence="2 3" key="1">
    <citation type="journal article" date="2011" name="J. Virol.">
        <title>Genomic and proteomic characterization of the broad host range Salmonella phage PVP-SE1 - The creation of a new phage genus.</title>
        <authorList>
            <person name="Santos S.B."/>
            <person name="Kropinski A.M."/>
            <person name="Ceyssens P.J."/>
            <person name="Ackermann H.W."/>
            <person name="Villegas A."/>
            <person name="Lavigne R."/>
            <person name="Krylov V.N."/>
            <person name="Carvalho C.M."/>
            <person name="Ferreira E.C."/>
            <person name="Azeredo J."/>
        </authorList>
    </citation>
    <scope>NUCLEOTIDE SEQUENCE [LARGE SCALE GENOMIC DNA]</scope>
    <source>
        <strain evidence="2">PVP-SE1</strain>
    </source>
</reference>
<sequence length="163" mass="19173">MRSLTQEYLKTRLHYDPQTGIFTWLKEGFSRKEDATRLGGTECSCVGKHGYVVIRIDGKLYLAHRLAYLYMTGEMPEFVDHDDRIRTNNAWVNLKKATREMNNRNVTASSNTGHVNITWVEKRKHYVVTIKWGTEKRNKTFRNLDDAIFWRDREKEILSAKSS</sequence>
<proteinExistence type="predicted"/>
<dbReference type="SUPFAM" id="SSF54060">
    <property type="entry name" value="His-Me finger endonucleases"/>
    <property type="match status" value="1"/>
</dbReference>
<keyword evidence="3" id="KW-1185">Reference proteome</keyword>
<dbReference type="EMBL" id="GU070616">
    <property type="protein sequence ID" value="ADP02489.1"/>
    <property type="molecule type" value="Genomic_DNA"/>
</dbReference>
<name>G3BLV9_9CAUD</name>
<dbReference type="Pfam" id="PF13392">
    <property type="entry name" value="HNH_3"/>
    <property type="match status" value="1"/>
</dbReference>
<dbReference type="InterPro" id="IPR044925">
    <property type="entry name" value="His-Me_finger_sf"/>
</dbReference>
<dbReference type="GeneID" id="11258074"/>
<dbReference type="Gene3D" id="3.90.75.20">
    <property type="match status" value="1"/>
</dbReference>
<organism evidence="2 3">
    <name type="scientific">Salmonella phage PVPSE1</name>
    <dbReference type="NCBI Taxonomy" id="889338"/>
    <lineage>
        <taxon>Viruses</taxon>
        <taxon>Duplodnaviria</taxon>
        <taxon>Heunggongvirae</taxon>
        <taxon>Uroviricota</taxon>
        <taxon>Caudoviricetes</taxon>
        <taxon>Vequintavirinae</taxon>
        <taxon>Seunavirus</taxon>
        <taxon>Seunavirus PVPSE1</taxon>
    </lineage>
</organism>
<keyword evidence="2" id="KW-0540">Nuclease</keyword>
<dbReference type="GO" id="GO:0004519">
    <property type="term" value="F:endonuclease activity"/>
    <property type="evidence" value="ECO:0007669"/>
    <property type="project" value="UniProtKB-KW"/>
</dbReference>
<dbReference type="InterPro" id="IPR003615">
    <property type="entry name" value="HNH_nuc"/>
</dbReference>
<keyword evidence="2" id="KW-0378">Hydrolase</keyword>
<dbReference type="Proteomes" id="UP000008530">
    <property type="component" value="Segment"/>
</dbReference>
<gene>
    <name evidence="2" type="primary">94</name>
</gene>
<evidence type="ECO:0000259" key="1">
    <source>
        <dbReference type="Pfam" id="PF13392"/>
    </source>
</evidence>
<dbReference type="RefSeq" id="YP_004893900.1">
    <property type="nucleotide sequence ID" value="NC_016071.1"/>
</dbReference>
<dbReference type="OrthoDB" id="21336at10239"/>
<evidence type="ECO:0000313" key="3">
    <source>
        <dbReference type="Proteomes" id="UP000008530"/>
    </source>
</evidence>
<evidence type="ECO:0000313" key="2">
    <source>
        <dbReference type="EMBL" id="ADP02489.1"/>
    </source>
</evidence>
<accession>G3BLV9</accession>
<feature type="domain" description="HNH nuclease" evidence="1">
    <location>
        <begin position="61"/>
        <end position="104"/>
    </location>
</feature>